<feature type="transmembrane region" description="Helical" evidence="1">
    <location>
        <begin position="49"/>
        <end position="69"/>
    </location>
</feature>
<keyword evidence="3" id="KW-1185">Reference proteome</keyword>
<reference evidence="2 3" key="1">
    <citation type="submission" date="2020-09" db="EMBL/GenBank/DDBJ databases">
        <title>De no assembly of potato wild relative species, Solanum commersonii.</title>
        <authorList>
            <person name="Cho K."/>
        </authorList>
    </citation>
    <scope>NUCLEOTIDE SEQUENCE [LARGE SCALE GENOMIC DNA]</scope>
    <source>
        <strain evidence="2">LZ3.2</strain>
        <tissue evidence="2">Leaf</tissue>
    </source>
</reference>
<evidence type="ECO:0000313" key="2">
    <source>
        <dbReference type="EMBL" id="KAG5585052.1"/>
    </source>
</evidence>
<proteinExistence type="predicted"/>
<evidence type="ECO:0000256" key="1">
    <source>
        <dbReference type="SAM" id="Phobius"/>
    </source>
</evidence>
<comment type="caution">
    <text evidence="2">The sequence shown here is derived from an EMBL/GenBank/DDBJ whole genome shotgun (WGS) entry which is preliminary data.</text>
</comment>
<accession>A0A9J5XCW1</accession>
<organism evidence="2 3">
    <name type="scientific">Solanum commersonii</name>
    <name type="common">Commerson's wild potato</name>
    <name type="synonym">Commerson's nightshade</name>
    <dbReference type="NCBI Taxonomy" id="4109"/>
    <lineage>
        <taxon>Eukaryota</taxon>
        <taxon>Viridiplantae</taxon>
        <taxon>Streptophyta</taxon>
        <taxon>Embryophyta</taxon>
        <taxon>Tracheophyta</taxon>
        <taxon>Spermatophyta</taxon>
        <taxon>Magnoliopsida</taxon>
        <taxon>eudicotyledons</taxon>
        <taxon>Gunneridae</taxon>
        <taxon>Pentapetalae</taxon>
        <taxon>asterids</taxon>
        <taxon>lamiids</taxon>
        <taxon>Solanales</taxon>
        <taxon>Solanaceae</taxon>
        <taxon>Solanoideae</taxon>
        <taxon>Solaneae</taxon>
        <taxon>Solanum</taxon>
    </lineage>
</organism>
<dbReference type="EMBL" id="JACXVP010000009">
    <property type="protein sequence ID" value="KAG5585052.1"/>
    <property type="molecule type" value="Genomic_DNA"/>
</dbReference>
<keyword evidence="1" id="KW-0472">Membrane</keyword>
<dbReference type="Proteomes" id="UP000824120">
    <property type="component" value="Chromosome 9"/>
</dbReference>
<gene>
    <name evidence="2" type="ORF">H5410_045486</name>
</gene>
<dbReference type="AlphaFoldDB" id="A0A9J5XCW1"/>
<keyword evidence="1" id="KW-0812">Transmembrane</keyword>
<evidence type="ECO:0000313" key="3">
    <source>
        <dbReference type="Proteomes" id="UP000824120"/>
    </source>
</evidence>
<name>A0A9J5XCW1_SOLCO</name>
<sequence>MGGAEIFDLKDMIATSKSLDLEFKDGNKSANLKKVDSLDYKILKLELKVYHLISLLEVSWTFIAGFVAAKMM</sequence>
<keyword evidence="1" id="KW-1133">Transmembrane helix</keyword>
<protein>
    <submittedName>
        <fullName evidence="2">Uncharacterized protein</fullName>
    </submittedName>
</protein>